<evidence type="ECO:0000313" key="2">
    <source>
        <dbReference type="Proteomes" id="UP000028700"/>
    </source>
</evidence>
<dbReference type="STRING" id="1291743.LOSG293_210350"/>
<name>A0A081BJJ3_9LACO</name>
<comment type="caution">
    <text evidence="1">The sequence shown here is derived from an EMBL/GenBank/DDBJ whole genome shotgun (WGS) entry which is preliminary data.</text>
</comment>
<organism evidence="1 2">
    <name type="scientific">Secundilactobacillus oryzae JCM 18671</name>
    <dbReference type="NCBI Taxonomy" id="1291743"/>
    <lineage>
        <taxon>Bacteria</taxon>
        <taxon>Bacillati</taxon>
        <taxon>Bacillota</taxon>
        <taxon>Bacilli</taxon>
        <taxon>Lactobacillales</taxon>
        <taxon>Lactobacillaceae</taxon>
        <taxon>Secundilactobacillus</taxon>
    </lineage>
</organism>
<gene>
    <name evidence="1" type="ORF">LOSG293_210350</name>
</gene>
<dbReference type="RefSeq" id="WP_034528425.1">
    <property type="nucleotide sequence ID" value="NZ_BBAZ01000001.1"/>
</dbReference>
<dbReference type="OrthoDB" id="2326609at2"/>
<reference evidence="1" key="1">
    <citation type="journal article" date="2014" name="Genome Announc.">
        <title>Draft Genome Sequence of Lactobacillus oryzae Strain SG293T.</title>
        <authorList>
            <person name="Tanizawa Y."/>
            <person name="Fujisawa T."/>
            <person name="Mochizuki T."/>
            <person name="Kaminuma E."/>
            <person name="Nakamura Y."/>
            <person name="Tohno M."/>
        </authorList>
    </citation>
    <scope>NUCLEOTIDE SEQUENCE [LARGE SCALE GENOMIC DNA]</scope>
    <source>
        <strain evidence="1">SG293</strain>
    </source>
</reference>
<accession>A0A081BJJ3</accession>
<proteinExistence type="predicted"/>
<sequence length="73" mass="8422">MKKFAEGQLVKYESVDEWQGPIVGKVIHVLNRLVVIEVLNYHFKDRRTVAAQNFIISACPTKLKLMKVVNYGF</sequence>
<dbReference type="EMBL" id="BBJM01000021">
    <property type="protein sequence ID" value="GAK48211.1"/>
    <property type="molecule type" value="Genomic_DNA"/>
</dbReference>
<keyword evidence="2" id="KW-1185">Reference proteome</keyword>
<evidence type="ECO:0000313" key="1">
    <source>
        <dbReference type="EMBL" id="GAK48211.1"/>
    </source>
</evidence>
<dbReference type="AlphaFoldDB" id="A0A081BJJ3"/>
<dbReference type="Proteomes" id="UP000028700">
    <property type="component" value="Unassembled WGS sequence"/>
</dbReference>
<protein>
    <submittedName>
        <fullName evidence="1">Uncharacterized protein</fullName>
    </submittedName>
</protein>